<dbReference type="InterPro" id="IPR051326">
    <property type="entry name" value="Kynurenine-oxoglutarate_AT"/>
</dbReference>
<dbReference type="STRING" id="325452.A0A3R7H3X5"/>
<reference evidence="11 12" key="2">
    <citation type="submission" date="2018-07" db="EMBL/GenBank/DDBJ databases">
        <title>Genome sequencing of oomycete isolates from Chile give support for New Zealand origin for Phytophthora kernoviae and make available the first Nothophytophthora sp. genome.</title>
        <authorList>
            <person name="Studholme D.J."/>
            <person name="Sanfuentes E."/>
            <person name="Panda P."/>
            <person name="Hill R."/>
            <person name="Sambles C."/>
            <person name="Grant M."/>
            <person name="Williams N.M."/>
            <person name="Mcdougal R.L."/>
        </authorList>
    </citation>
    <scope>NUCLEOTIDE SEQUENCE [LARGE SCALE GENOMIC DNA]</scope>
    <source>
        <strain evidence="9">Chile2</strain>
        <strain evidence="10">Chile4</strain>
    </source>
</reference>
<dbReference type="PANTHER" id="PTHR43807:SF20">
    <property type="entry name" value="FI04487P"/>
    <property type="match status" value="1"/>
</dbReference>
<dbReference type="Proteomes" id="UP000785171">
    <property type="component" value="Unassembled WGS sequence"/>
</dbReference>
<dbReference type="SUPFAM" id="SSF53383">
    <property type="entry name" value="PLP-dependent transferases"/>
    <property type="match status" value="1"/>
</dbReference>
<dbReference type="EMBL" id="MAYM02001550">
    <property type="protein sequence ID" value="RLN14802.1"/>
    <property type="molecule type" value="Genomic_DNA"/>
</dbReference>
<dbReference type="Proteomes" id="UP000285624">
    <property type="component" value="Unassembled WGS sequence"/>
</dbReference>
<name>A0A3R7H3X5_9STRA</name>
<dbReference type="GO" id="GO:0030170">
    <property type="term" value="F:pyridoxal phosphate binding"/>
    <property type="evidence" value="ECO:0007669"/>
    <property type="project" value="InterPro"/>
</dbReference>
<dbReference type="AlphaFoldDB" id="A0A3R7H3X5"/>
<evidence type="ECO:0000256" key="1">
    <source>
        <dbReference type="ARBA" id="ARBA00001933"/>
    </source>
</evidence>
<dbReference type="Proteomes" id="UP000792063">
    <property type="component" value="Unassembled WGS sequence"/>
</dbReference>
<evidence type="ECO:0000313" key="11">
    <source>
        <dbReference type="Proteomes" id="UP000285624"/>
    </source>
</evidence>
<reference evidence="7" key="3">
    <citation type="submission" date="2020-06" db="EMBL/GenBank/DDBJ databases">
        <authorList>
            <person name="Studholme D.J."/>
        </authorList>
    </citation>
    <scope>NUCLEOTIDE SEQUENCE</scope>
    <source>
        <strain evidence="7">NZFS 2646</strain>
        <strain evidence="8">NZFS 3630</strain>
    </source>
</reference>
<dbReference type="PANTHER" id="PTHR43807">
    <property type="entry name" value="FI04487P"/>
    <property type="match status" value="1"/>
</dbReference>
<sequence length="447" mass="50537">MSTKMHDIPETVRACFENKLPHVQYQAFVLCSIMAEQLSKRLDGFDQPTVWHEFTPLALEHKAVNLGQGFPDWRCEDFVKQAAKDALDADFNQYARPQGHKKLVEVLAKKYSKEFNREIRWNDEVAVGVGATETIYAAISAFVQTGDEVVVFEPAFDIYRAQVQMAGGVCRFVPLHVRASEQSSEKEFYIDEPTLAAAFTSKTRAVLLNNPHNPTGKVFSEDELALIAKYVRKYPRVIVISDEVYEHILFDGKKHVRIANMEGMWERTLTVSSAGKTFSVTGWKVGWAIGPSNLVKGIYLANNWIQFSVSTPFQEAVANMLELAEKPYKGFPTFYAFVADKYKQKRDRLARELVEVGIVPIMPGGGIFLYSDISAVKVPESFVEPGMSYDWAFCRWLTITKGVTAIPTSAFFCAENKEEGSKWARFAYCKTDEAIEEAIKRLAKIHE</sequence>
<dbReference type="EMBL" id="JPWV03000192">
    <property type="protein sequence ID" value="KAG2521634.1"/>
    <property type="molecule type" value="Genomic_DNA"/>
</dbReference>
<evidence type="ECO:0000259" key="6">
    <source>
        <dbReference type="Pfam" id="PF00155"/>
    </source>
</evidence>
<dbReference type="EMBL" id="JPWU03000195">
    <property type="protein sequence ID" value="KAG2523049.1"/>
    <property type="molecule type" value="Genomic_DNA"/>
</dbReference>
<dbReference type="InterPro" id="IPR015424">
    <property type="entry name" value="PyrdxlP-dep_Trfase"/>
</dbReference>
<comment type="similarity">
    <text evidence="2">Belongs to the class-I pyridoxal-phosphate-dependent aminotransferase family.</text>
</comment>
<dbReference type="GO" id="GO:0016212">
    <property type="term" value="F:kynurenine-oxoglutarate transaminase activity"/>
    <property type="evidence" value="ECO:0007669"/>
    <property type="project" value="TreeGrafter"/>
</dbReference>
<dbReference type="Proteomes" id="UP000285883">
    <property type="component" value="Unassembled WGS sequence"/>
</dbReference>
<dbReference type="Gene3D" id="3.90.1150.10">
    <property type="entry name" value="Aspartate Aminotransferase, domain 1"/>
    <property type="match status" value="1"/>
</dbReference>
<dbReference type="InterPro" id="IPR015422">
    <property type="entry name" value="PyrdxlP-dep_Trfase_small"/>
</dbReference>
<reference evidence="7" key="1">
    <citation type="journal article" date="2015" name="Genom Data">
        <title>Genome sequences of six Phytophthora species associated with forests in New Zealand.</title>
        <authorList>
            <person name="Studholme D.J."/>
            <person name="McDougal R.L."/>
            <person name="Sambles C."/>
            <person name="Hansen E."/>
            <person name="Hardy G."/>
            <person name="Grant M."/>
            <person name="Ganley R.J."/>
            <person name="Williams N.M."/>
        </authorList>
    </citation>
    <scope>NUCLEOTIDE SEQUENCE</scope>
    <source>
        <strain evidence="7">NZFS 2646</strain>
        <strain evidence="8">NZFS 3630</strain>
    </source>
</reference>
<evidence type="ECO:0000313" key="7">
    <source>
        <dbReference type="EMBL" id="KAG2521634.1"/>
    </source>
</evidence>
<protein>
    <recommendedName>
        <fullName evidence="6">Aminotransferase class I/classII large domain-containing protein</fullName>
    </recommendedName>
</protein>
<evidence type="ECO:0000256" key="5">
    <source>
        <dbReference type="ARBA" id="ARBA00022898"/>
    </source>
</evidence>
<keyword evidence="4" id="KW-0808">Transferase</keyword>
<keyword evidence="3" id="KW-0032">Aminotransferase</keyword>
<dbReference type="Gene3D" id="3.40.640.10">
    <property type="entry name" value="Type I PLP-dependent aspartate aminotransferase-like (Major domain)"/>
    <property type="match status" value="1"/>
</dbReference>
<keyword evidence="11" id="KW-1185">Reference proteome</keyword>
<gene>
    <name evidence="9" type="ORF">BBI17_002056</name>
    <name evidence="10" type="ORF">BBO99_00002096</name>
    <name evidence="7" type="ORF">JM16_003961</name>
    <name evidence="8" type="ORF">JM18_005396</name>
</gene>
<comment type="cofactor">
    <cofactor evidence="1">
        <name>pyridoxal 5'-phosphate</name>
        <dbReference type="ChEBI" id="CHEBI:597326"/>
    </cofactor>
</comment>
<proteinExistence type="inferred from homology"/>
<evidence type="ECO:0000256" key="2">
    <source>
        <dbReference type="ARBA" id="ARBA00007441"/>
    </source>
</evidence>
<organism evidence="9 12">
    <name type="scientific">Phytophthora kernoviae</name>
    <dbReference type="NCBI Taxonomy" id="325452"/>
    <lineage>
        <taxon>Eukaryota</taxon>
        <taxon>Sar</taxon>
        <taxon>Stramenopiles</taxon>
        <taxon>Oomycota</taxon>
        <taxon>Peronosporomycetes</taxon>
        <taxon>Peronosporales</taxon>
        <taxon>Peronosporaceae</taxon>
        <taxon>Phytophthora</taxon>
    </lineage>
</organism>
<dbReference type="GO" id="GO:0005737">
    <property type="term" value="C:cytoplasm"/>
    <property type="evidence" value="ECO:0007669"/>
    <property type="project" value="TreeGrafter"/>
</dbReference>
<accession>A0A3R7H3X5</accession>
<dbReference type="InterPro" id="IPR004839">
    <property type="entry name" value="Aminotransferase_I/II_large"/>
</dbReference>
<evidence type="ECO:0000313" key="12">
    <source>
        <dbReference type="Proteomes" id="UP000285883"/>
    </source>
</evidence>
<dbReference type="EMBL" id="MBDN02000033">
    <property type="protein sequence ID" value="RLN83494.1"/>
    <property type="molecule type" value="Genomic_DNA"/>
</dbReference>
<evidence type="ECO:0000313" key="9">
    <source>
        <dbReference type="EMBL" id="RLN14802.1"/>
    </source>
</evidence>
<dbReference type="InterPro" id="IPR015421">
    <property type="entry name" value="PyrdxlP-dep_Trfase_major"/>
</dbReference>
<evidence type="ECO:0000313" key="8">
    <source>
        <dbReference type="EMBL" id="KAG2523049.1"/>
    </source>
</evidence>
<evidence type="ECO:0000256" key="4">
    <source>
        <dbReference type="ARBA" id="ARBA00022679"/>
    </source>
</evidence>
<evidence type="ECO:0000256" key="3">
    <source>
        <dbReference type="ARBA" id="ARBA00022576"/>
    </source>
</evidence>
<dbReference type="CDD" id="cd00609">
    <property type="entry name" value="AAT_like"/>
    <property type="match status" value="1"/>
</dbReference>
<evidence type="ECO:0000313" key="10">
    <source>
        <dbReference type="EMBL" id="RLN83494.1"/>
    </source>
</evidence>
<feature type="domain" description="Aminotransferase class I/classII large" evidence="6">
    <location>
        <begin position="63"/>
        <end position="442"/>
    </location>
</feature>
<comment type="caution">
    <text evidence="9">The sequence shown here is derived from an EMBL/GenBank/DDBJ whole genome shotgun (WGS) entry which is preliminary data.</text>
</comment>
<keyword evidence="5" id="KW-0663">Pyridoxal phosphate</keyword>
<dbReference type="FunFam" id="3.40.640.10:FF:000024">
    <property type="entry name" value="Kynurenine--oxoglutarate transaminase 3"/>
    <property type="match status" value="1"/>
</dbReference>
<dbReference type="Pfam" id="PF00155">
    <property type="entry name" value="Aminotran_1_2"/>
    <property type="match status" value="1"/>
</dbReference>